<dbReference type="InterPro" id="IPR025875">
    <property type="entry name" value="Leu-rich_rpt_4"/>
</dbReference>
<proteinExistence type="inferred from homology"/>
<dbReference type="PANTHER" id="PTHR48051:SF54">
    <property type="entry name" value="LEUCINE-RICH REPEAT-CONTAINING PROTEIN"/>
    <property type="match status" value="1"/>
</dbReference>
<comment type="similarity">
    <text evidence="3">Belongs to the SHOC2 family.</text>
</comment>
<comment type="caution">
    <text evidence="4">The sequence shown here is derived from an EMBL/GenBank/DDBJ whole genome shotgun (WGS) entry which is preliminary data.</text>
</comment>
<protein>
    <submittedName>
        <fullName evidence="4">Uncharacterized protein</fullName>
    </submittedName>
</protein>
<reference evidence="4 5" key="1">
    <citation type="submission" date="2024-09" db="EMBL/GenBank/DDBJ databases">
        <title>Chromosome-scale assembly of Riccia sorocarpa.</title>
        <authorList>
            <person name="Paukszto L."/>
        </authorList>
    </citation>
    <scope>NUCLEOTIDE SEQUENCE [LARGE SCALE GENOMIC DNA]</scope>
    <source>
        <strain evidence="4">LP-2024</strain>
        <tissue evidence="4">Aerial parts of the thallus</tissue>
    </source>
</reference>
<gene>
    <name evidence="4" type="ORF">R1sor_007407</name>
</gene>
<evidence type="ECO:0000313" key="5">
    <source>
        <dbReference type="Proteomes" id="UP001633002"/>
    </source>
</evidence>
<dbReference type="SUPFAM" id="SSF52058">
    <property type="entry name" value="L domain-like"/>
    <property type="match status" value="1"/>
</dbReference>
<sequence>MSWSLGGWKRQADVFHLILGYGNEDSGGVDDLPLLLIGLQEMMKIKSPLSYSPSLSVAPTLPVAHDEVEVHLTQSSDTQEFGGTVVPESDSNPTEKIEPEIRVQLSIYKTREHLKLVALLRTVGSGPSMDSFGVLNRILTFAKFAAPSAPEEVSVLTERNRFLSVLNLSNCSLTGLPIELASVPSLQRLCLDNNKITVLPPELGQLTHLKVLRADNNLLTSVPGARLEKDNMRTFTLARD</sequence>
<accession>A0ABD3HSK3</accession>
<keyword evidence="1" id="KW-0433">Leucine-rich repeat</keyword>
<evidence type="ECO:0000256" key="2">
    <source>
        <dbReference type="ARBA" id="ARBA00022737"/>
    </source>
</evidence>
<evidence type="ECO:0000313" key="4">
    <source>
        <dbReference type="EMBL" id="KAL3693756.1"/>
    </source>
</evidence>
<dbReference type="PROSITE" id="PS51450">
    <property type="entry name" value="LRR"/>
    <property type="match status" value="1"/>
</dbReference>
<organism evidence="4 5">
    <name type="scientific">Riccia sorocarpa</name>
    <dbReference type="NCBI Taxonomy" id="122646"/>
    <lineage>
        <taxon>Eukaryota</taxon>
        <taxon>Viridiplantae</taxon>
        <taxon>Streptophyta</taxon>
        <taxon>Embryophyta</taxon>
        <taxon>Marchantiophyta</taxon>
        <taxon>Marchantiopsida</taxon>
        <taxon>Marchantiidae</taxon>
        <taxon>Marchantiales</taxon>
        <taxon>Ricciaceae</taxon>
        <taxon>Riccia</taxon>
    </lineage>
</organism>
<evidence type="ECO:0000256" key="3">
    <source>
        <dbReference type="ARBA" id="ARBA00023786"/>
    </source>
</evidence>
<dbReference type="SMART" id="SM00369">
    <property type="entry name" value="LRR_TYP"/>
    <property type="match status" value="2"/>
</dbReference>
<keyword evidence="2" id="KW-0677">Repeat</keyword>
<dbReference type="EMBL" id="JBJQOH010000003">
    <property type="protein sequence ID" value="KAL3693756.1"/>
    <property type="molecule type" value="Genomic_DNA"/>
</dbReference>
<keyword evidence="5" id="KW-1185">Reference proteome</keyword>
<dbReference type="InterPro" id="IPR001611">
    <property type="entry name" value="Leu-rich_rpt"/>
</dbReference>
<evidence type="ECO:0000256" key="1">
    <source>
        <dbReference type="ARBA" id="ARBA00022614"/>
    </source>
</evidence>
<dbReference type="Pfam" id="PF12799">
    <property type="entry name" value="LRR_4"/>
    <property type="match status" value="1"/>
</dbReference>
<dbReference type="InterPro" id="IPR032675">
    <property type="entry name" value="LRR_dom_sf"/>
</dbReference>
<dbReference type="Proteomes" id="UP001633002">
    <property type="component" value="Unassembled WGS sequence"/>
</dbReference>
<dbReference type="Gene3D" id="3.80.10.10">
    <property type="entry name" value="Ribonuclease Inhibitor"/>
    <property type="match status" value="1"/>
</dbReference>
<name>A0ABD3HSK3_9MARC</name>
<dbReference type="PANTHER" id="PTHR48051">
    <property type="match status" value="1"/>
</dbReference>
<dbReference type="Pfam" id="PF00560">
    <property type="entry name" value="LRR_1"/>
    <property type="match status" value="1"/>
</dbReference>
<dbReference type="InterPro" id="IPR003591">
    <property type="entry name" value="Leu-rich_rpt_typical-subtyp"/>
</dbReference>
<dbReference type="AlphaFoldDB" id="A0ABD3HSK3"/>
<dbReference type="InterPro" id="IPR050216">
    <property type="entry name" value="LRR_domain-containing"/>
</dbReference>